<dbReference type="Pfam" id="PF01357">
    <property type="entry name" value="Expansin_C"/>
    <property type="match status" value="1"/>
</dbReference>
<dbReference type="GO" id="GO:0016020">
    <property type="term" value="C:membrane"/>
    <property type="evidence" value="ECO:0007669"/>
    <property type="project" value="UniProtKB-SubCell"/>
</dbReference>
<gene>
    <name evidence="9" type="ORF">C4D60_Mb04t32780</name>
</gene>
<evidence type="ECO:0000256" key="3">
    <source>
        <dbReference type="ARBA" id="ARBA00022525"/>
    </source>
</evidence>
<dbReference type="InterPro" id="IPR007117">
    <property type="entry name" value="Expansin_CBD"/>
</dbReference>
<dbReference type="InterPro" id="IPR007112">
    <property type="entry name" value="Expansin/allergen_DPBB_dom"/>
</dbReference>
<feature type="domain" description="Expansin-like CBD" evidence="8">
    <location>
        <begin position="205"/>
        <end position="284"/>
    </location>
</feature>
<keyword evidence="6" id="KW-0961">Cell wall biogenesis/degradation</keyword>
<comment type="caution">
    <text evidence="9">The sequence shown here is derived from an EMBL/GenBank/DDBJ whole genome shotgun (WGS) entry which is preliminary data.</text>
</comment>
<evidence type="ECO:0000313" key="10">
    <source>
        <dbReference type="Proteomes" id="UP000317650"/>
    </source>
</evidence>
<name>A0A4V4HA76_MUSBA</name>
<dbReference type="InterPro" id="IPR036749">
    <property type="entry name" value="Expansin_CBD_sf"/>
</dbReference>
<dbReference type="SUPFAM" id="SSF49590">
    <property type="entry name" value="PHL pollen allergen"/>
    <property type="match status" value="1"/>
</dbReference>
<dbReference type="InterPro" id="IPR007118">
    <property type="entry name" value="Expan_Lol_pI"/>
</dbReference>
<dbReference type="EMBL" id="PYDT01000001">
    <property type="protein sequence ID" value="THU74385.1"/>
    <property type="molecule type" value="Genomic_DNA"/>
</dbReference>
<reference evidence="9 10" key="1">
    <citation type="journal article" date="2019" name="Nat. Plants">
        <title>Genome sequencing of Musa balbisiana reveals subgenome evolution and function divergence in polyploid bananas.</title>
        <authorList>
            <person name="Yao X."/>
        </authorList>
    </citation>
    <scope>NUCLEOTIDE SEQUENCE [LARGE SCALE GENOMIC DNA]</scope>
    <source>
        <strain evidence="10">cv. DH-PKW</strain>
        <tissue evidence="9">Leaves</tissue>
    </source>
</reference>
<keyword evidence="5" id="KW-0472">Membrane</keyword>
<keyword evidence="3 6" id="KW-0964">Secreted</keyword>
<evidence type="ECO:0000259" key="8">
    <source>
        <dbReference type="PROSITE" id="PS50843"/>
    </source>
</evidence>
<dbReference type="InterPro" id="IPR002963">
    <property type="entry name" value="Expansin"/>
</dbReference>
<comment type="subcellular location">
    <subcellularLocation>
        <location evidence="6">Secreted</location>
        <location evidence="6">Cell wall</location>
    </subcellularLocation>
    <subcellularLocation>
        <location evidence="6">Membrane</location>
        <topology evidence="6">Peripheral membrane protein</topology>
    </subcellularLocation>
</comment>
<comment type="similarity">
    <text evidence="1 6">Belongs to the expansin family. Expansin A subfamily.</text>
</comment>
<dbReference type="Gene3D" id="2.60.40.760">
    <property type="entry name" value="Expansin, cellulose-binding-like domain"/>
    <property type="match status" value="1"/>
</dbReference>
<evidence type="ECO:0000256" key="2">
    <source>
        <dbReference type="ARBA" id="ARBA00022512"/>
    </source>
</evidence>
<proteinExistence type="inferred from homology"/>
<dbReference type="Gene3D" id="2.40.40.10">
    <property type="entry name" value="RlpA-like domain"/>
    <property type="match status" value="1"/>
</dbReference>
<keyword evidence="10" id="KW-1185">Reference proteome</keyword>
<dbReference type="PRINTS" id="PR01225">
    <property type="entry name" value="EXPANSNFAMLY"/>
</dbReference>
<dbReference type="Pfam" id="PF03330">
    <property type="entry name" value="DPBB_1"/>
    <property type="match status" value="1"/>
</dbReference>
<dbReference type="CDD" id="cd22274">
    <property type="entry name" value="DPBB_EXPA_N"/>
    <property type="match status" value="1"/>
</dbReference>
<keyword evidence="4" id="KW-0732">Signal</keyword>
<dbReference type="SMART" id="SM00837">
    <property type="entry name" value="DPBB_1"/>
    <property type="match status" value="1"/>
</dbReference>
<comment type="function">
    <text evidence="6">Causes loosening and extension of plant cell walls by disrupting non-covalent bonding between cellulose microfibrils and matrix glucans. No enzymatic activity has been found.</text>
</comment>
<accession>A0A4V4HA76</accession>
<dbReference type="AlphaFoldDB" id="A0A4V4HA76"/>
<dbReference type="PROSITE" id="PS50842">
    <property type="entry name" value="EXPANSIN_EG45"/>
    <property type="match status" value="1"/>
</dbReference>
<evidence type="ECO:0000256" key="1">
    <source>
        <dbReference type="ARBA" id="ARBA00005392"/>
    </source>
</evidence>
<dbReference type="Proteomes" id="UP000317650">
    <property type="component" value="Chromosome 4"/>
</dbReference>
<dbReference type="PROSITE" id="PS50843">
    <property type="entry name" value="EXPANSIN_CBD"/>
    <property type="match status" value="1"/>
</dbReference>
<evidence type="ECO:0000313" key="9">
    <source>
        <dbReference type="EMBL" id="THU74385.1"/>
    </source>
</evidence>
<sequence length="289" mass="31158">MPTPSLPPFRPKSRLLSLGQLFSLLVLFHSHGLALLLLPLTLLSRLAAAHQSSSSYGAAALTEWRSAHASYYAVFDPRDTVGGACGYGDLGKRGYGMATAGLSEALFEKGAACGGCYEVRCVEELRYCLPGTSIVLTATNFCAPNYGLPADAGGICNTPNHHFLMPIQAFEKIAIWKAGVMPIQYRRVKCIREDGVRFTIDGKGFFYTVLISNVAGAGDITAVKIKGSATGWLPMGRNWGQNWHISADLKGQALSFEVTASDGVTLTSYNVAPKDWTFGKTYVGKQFPF</sequence>
<dbReference type="GO" id="GO:0005576">
    <property type="term" value="C:extracellular region"/>
    <property type="evidence" value="ECO:0007669"/>
    <property type="project" value="InterPro"/>
</dbReference>
<dbReference type="PANTHER" id="PTHR31867">
    <property type="entry name" value="EXPANSIN-A15"/>
    <property type="match status" value="1"/>
</dbReference>
<dbReference type="SUPFAM" id="SSF50685">
    <property type="entry name" value="Barwin-like endoglucanases"/>
    <property type="match status" value="1"/>
</dbReference>
<keyword evidence="2 6" id="KW-0134">Cell wall</keyword>
<organism evidence="9 10">
    <name type="scientific">Musa balbisiana</name>
    <name type="common">Banana</name>
    <dbReference type="NCBI Taxonomy" id="52838"/>
    <lineage>
        <taxon>Eukaryota</taxon>
        <taxon>Viridiplantae</taxon>
        <taxon>Streptophyta</taxon>
        <taxon>Embryophyta</taxon>
        <taxon>Tracheophyta</taxon>
        <taxon>Spermatophyta</taxon>
        <taxon>Magnoliopsida</taxon>
        <taxon>Liliopsida</taxon>
        <taxon>Zingiberales</taxon>
        <taxon>Musaceae</taxon>
        <taxon>Musa</taxon>
    </lineage>
</organism>
<feature type="domain" description="Expansin-like EG45" evidence="7">
    <location>
        <begin position="82"/>
        <end position="195"/>
    </location>
</feature>
<dbReference type="InterPro" id="IPR036908">
    <property type="entry name" value="RlpA-like_sf"/>
</dbReference>
<evidence type="ECO:0000256" key="4">
    <source>
        <dbReference type="ARBA" id="ARBA00022729"/>
    </source>
</evidence>
<dbReference type="FunFam" id="2.60.40.760:FF:000001">
    <property type="entry name" value="Expansin"/>
    <property type="match status" value="1"/>
</dbReference>
<evidence type="ECO:0000259" key="7">
    <source>
        <dbReference type="PROSITE" id="PS50842"/>
    </source>
</evidence>
<evidence type="ECO:0000256" key="5">
    <source>
        <dbReference type="ARBA" id="ARBA00023136"/>
    </source>
</evidence>
<evidence type="ECO:0000256" key="6">
    <source>
        <dbReference type="RuleBase" id="RU365023"/>
    </source>
</evidence>
<dbReference type="PRINTS" id="PR01226">
    <property type="entry name" value="EXPANSIN"/>
</dbReference>
<protein>
    <recommendedName>
        <fullName evidence="6">Expansin</fullName>
    </recommendedName>
</protein>
<dbReference type="GO" id="GO:0009664">
    <property type="term" value="P:plant-type cell wall organization"/>
    <property type="evidence" value="ECO:0007669"/>
    <property type="project" value="InterPro"/>
</dbReference>
<dbReference type="InterPro" id="IPR009009">
    <property type="entry name" value="RlpA-like_DPBB"/>
</dbReference>